<organism evidence="1 2">
    <name type="scientific">Lentilactobacillus terminaliae</name>
    <dbReference type="NCBI Taxonomy" id="3003483"/>
    <lineage>
        <taxon>Bacteria</taxon>
        <taxon>Bacillati</taxon>
        <taxon>Bacillota</taxon>
        <taxon>Bacilli</taxon>
        <taxon>Lactobacillales</taxon>
        <taxon>Lactobacillaceae</taxon>
        <taxon>Lentilactobacillus</taxon>
    </lineage>
</organism>
<dbReference type="EC" id="2.7.6.3" evidence="1"/>
<evidence type="ECO:0000313" key="2">
    <source>
        <dbReference type="Proteomes" id="UP001149860"/>
    </source>
</evidence>
<dbReference type="EMBL" id="CP168151">
    <property type="protein sequence ID" value="XFD39177.1"/>
    <property type="molecule type" value="Genomic_DNA"/>
</dbReference>
<reference evidence="1" key="1">
    <citation type="submission" date="2024-08" db="EMBL/GenBank/DDBJ databases">
        <title>Lentilactobacillus sp. nov., isolated from tree bark.</title>
        <authorList>
            <person name="Phuengjayaem S."/>
            <person name="Tanasupawat S."/>
        </authorList>
    </citation>
    <scope>NUCLEOTIDE SEQUENCE</scope>
    <source>
        <strain evidence="1">SPB1-3</strain>
    </source>
</reference>
<evidence type="ECO:0000313" key="1">
    <source>
        <dbReference type="EMBL" id="XFD39177.1"/>
    </source>
</evidence>
<proteinExistence type="predicted"/>
<dbReference type="Proteomes" id="UP001149860">
    <property type="component" value="Chromosome"/>
</dbReference>
<keyword evidence="1" id="KW-0808">Transferase</keyword>
<keyword evidence="2" id="KW-1185">Reference proteome</keyword>
<accession>A0ACD5DCS5</accession>
<sequence length="163" mass="18654">MKNKAYLSIGTNLGDREQNLKDALELLRNADVDVQRVSKIYETEPVGGVPQDDFLNIAVAVDTDLNPEELLQVIHSIETDLHRKRLIHWGPRTIDLDILYFNDDHINTDSLKIPHPEIPNRKFVLVPLLEVLSPDSKLYAINDRLLKETTDKMNVRVYKSGSE</sequence>
<protein>
    <submittedName>
        <fullName evidence="1">2-amino-4-hydroxy-6-hydroxymethyldihydropteridine diphosphokinase</fullName>
        <ecNumber evidence="1">2.7.6.3</ecNumber>
    </submittedName>
</protein>
<name>A0ACD5DCS5_9LACO</name>
<gene>
    <name evidence="1" type="primary">folK</name>
    <name evidence="1" type="ORF">O0236_007005</name>
</gene>